<dbReference type="EMBL" id="LAZR01000202">
    <property type="protein sequence ID" value="KKN82376.1"/>
    <property type="molecule type" value="Genomic_DNA"/>
</dbReference>
<accession>A0A0F9W9L7</accession>
<dbReference type="InterPro" id="IPR025516">
    <property type="entry name" value="DUF4404"/>
</dbReference>
<gene>
    <name evidence="1" type="ORF">LCGC14_0310360</name>
</gene>
<dbReference type="Pfam" id="PF14357">
    <property type="entry name" value="DUF4404"/>
    <property type="match status" value="1"/>
</dbReference>
<dbReference type="AlphaFoldDB" id="A0A0F9W9L7"/>
<protein>
    <submittedName>
        <fullName evidence="1">Uncharacterized protein</fullName>
    </submittedName>
</protein>
<comment type="caution">
    <text evidence="1">The sequence shown here is derived from an EMBL/GenBank/DDBJ whole genome shotgun (WGS) entry which is preliminary data.</text>
</comment>
<proteinExistence type="predicted"/>
<reference evidence="1" key="1">
    <citation type="journal article" date="2015" name="Nature">
        <title>Complex archaea that bridge the gap between prokaryotes and eukaryotes.</title>
        <authorList>
            <person name="Spang A."/>
            <person name="Saw J.H."/>
            <person name="Jorgensen S.L."/>
            <person name="Zaremba-Niedzwiedzka K."/>
            <person name="Martijn J."/>
            <person name="Lind A.E."/>
            <person name="van Eijk R."/>
            <person name="Schleper C."/>
            <person name="Guy L."/>
            <person name="Ettema T.J."/>
        </authorList>
    </citation>
    <scope>NUCLEOTIDE SEQUENCE</scope>
</reference>
<name>A0A0F9W9L7_9ZZZZ</name>
<organism evidence="1">
    <name type="scientific">marine sediment metagenome</name>
    <dbReference type="NCBI Taxonomy" id="412755"/>
    <lineage>
        <taxon>unclassified sequences</taxon>
        <taxon>metagenomes</taxon>
        <taxon>ecological metagenomes</taxon>
    </lineage>
</organism>
<sequence length="92" mass="10016">MPQRQLKAQLESLEEMLNESEAPLTDEERESLQALATNIKARLLAMEASEEAQADPTLVDGVNLMIGQLSVRHPTVAATLRSVAQTLSDMGI</sequence>
<evidence type="ECO:0000313" key="1">
    <source>
        <dbReference type="EMBL" id="KKN82376.1"/>
    </source>
</evidence>